<evidence type="ECO:0000313" key="2">
    <source>
        <dbReference type="EMBL" id="CAA6824116.1"/>
    </source>
</evidence>
<proteinExistence type="predicted"/>
<name>A0A6S6U946_9BACT</name>
<keyword evidence="1" id="KW-0472">Membrane</keyword>
<organism evidence="2">
    <name type="scientific">uncultured Sulfurovum sp</name>
    <dbReference type="NCBI Taxonomy" id="269237"/>
    <lineage>
        <taxon>Bacteria</taxon>
        <taxon>Pseudomonadati</taxon>
        <taxon>Campylobacterota</taxon>
        <taxon>Epsilonproteobacteria</taxon>
        <taxon>Campylobacterales</taxon>
        <taxon>Sulfurovaceae</taxon>
        <taxon>Sulfurovum</taxon>
        <taxon>environmental samples</taxon>
    </lineage>
</organism>
<reference evidence="2" key="1">
    <citation type="submission" date="2020-01" db="EMBL/GenBank/DDBJ databases">
        <authorList>
            <person name="Meier V. D."/>
            <person name="Meier V D."/>
        </authorList>
    </citation>
    <scope>NUCLEOTIDE SEQUENCE</scope>
    <source>
        <strain evidence="2">HLG_WM_MAG_05</strain>
    </source>
</reference>
<keyword evidence="1" id="KW-1133">Transmembrane helix</keyword>
<protein>
    <submittedName>
        <fullName evidence="2">Uncharacterized protein</fullName>
    </submittedName>
</protein>
<sequence>MIKYMDKILIACMVGSAIMAIYLSFTNNLLYVG</sequence>
<accession>A0A6S6U946</accession>
<dbReference type="AlphaFoldDB" id="A0A6S6U946"/>
<evidence type="ECO:0000256" key="1">
    <source>
        <dbReference type="SAM" id="Phobius"/>
    </source>
</evidence>
<dbReference type="EMBL" id="CACVAU010000072">
    <property type="protein sequence ID" value="CAA6824116.1"/>
    <property type="molecule type" value="Genomic_DNA"/>
</dbReference>
<feature type="transmembrane region" description="Helical" evidence="1">
    <location>
        <begin position="7"/>
        <end position="25"/>
    </location>
</feature>
<gene>
    <name evidence="2" type="ORF">HELGO_WM6192</name>
</gene>
<keyword evidence="1" id="KW-0812">Transmembrane</keyword>